<proteinExistence type="inferred from homology"/>
<evidence type="ECO:0000256" key="1">
    <source>
        <dbReference type="ARBA" id="ARBA00010171"/>
    </source>
</evidence>
<comment type="similarity">
    <text evidence="1">Belongs to the SMC family. SMC5 subfamily.</text>
</comment>
<dbReference type="InterPro" id="IPR027417">
    <property type="entry name" value="P-loop_NTPase"/>
</dbReference>
<dbReference type="PANTHER" id="PTHR45916:SF1">
    <property type="entry name" value="STRUCTURAL MAINTENANCE OF CHROMOSOMES PROTEIN 5"/>
    <property type="match status" value="1"/>
</dbReference>
<dbReference type="GO" id="GO:0000724">
    <property type="term" value="P:double-strand break repair via homologous recombination"/>
    <property type="evidence" value="ECO:0007669"/>
    <property type="project" value="TreeGrafter"/>
</dbReference>
<feature type="coiled-coil region" evidence="4">
    <location>
        <begin position="615"/>
        <end position="680"/>
    </location>
</feature>
<dbReference type="OrthoDB" id="10254973at2759"/>
<dbReference type="Pfam" id="PF02463">
    <property type="entry name" value="SMC_N"/>
    <property type="match status" value="1"/>
</dbReference>
<sequence length="1040" mass="120157">MFKPGSIRKIEVKNFVTYSYAELHPGPNLNMIIGPNGTGKSTMVAAIILGLGGSPKIVGRGHKISEYVKHDCEFATIHIYLQGDRENKFIQVSREFDIQEHNVWKIGGVQKTLTQLKEYVGQFNIQVDNLCQFLPQDRVQDFAKMNKQELLKQTQIALCKNDLIEKQNMLIESRSRHKELLSAVEKSTKKLEDAKEKNMRLEGRVANFKKKRKYNERMAHLDRRVAWILYENCRDKLQEVKSDKAKATEAYDKHKKAIEPMEQQIRGGKENVRKFQERNAKIAQIIRSSESQIRENNDTMENLKDSIQRIESDADAKISEIEERQKEIEANKAKLNELKNVYSEISNKVAEDEAKKRTFQSDVQKLITTKESLEDKREEIAQHKQNKSAEIRSVESEMQRLENVKGQRLQKLQRTDAHAYEATLWLRNNKHMFKGEIFEPIMLEVNVLDAKNAIYLENVIPQRDRLAFTCVEKSDMNLLIQQLRTKQNLTISVLHSGNTGQPLSSFRPDVPIEQLSKYGLYTYLFDLFTAPEPIMRYLCNTYRVHNIPIGNQKTNQMYERIPQQIRQFFSDKYKFSISVSRYTGEKSTRQQAISGDGGLSISVDVLKLEKIRGQREECRRTLGKYDENLNNLTAQVEKYNQGIDILRTKLREIGEKKHQADAVQNRIRAMANKIVEMERLKTDPDEIMNDAKVKKKKIIQKCLSLQEVIKNEFKKIATLFTKNILSNIEIDSLRKKVAFLENKINDSRQALREAEDTLNRIKEHYSEVMAEAKTVLNRAKQLSNGFTPGDDGFNEFRDIFDGLSGDLKHLKTEKEQIQSKISCLNTADDGEMDEYADREKLIDNLDTDIQRMTAELTKVVHKMDRLQGEWLTPLNVLLNEINRKFSQAYENMGCAGEICLHIGDDPRDYDSYGIAIKVTYRNDVPLQELNTTVQSGGERAVATATFMLSLQELTPVPFRCVDEINQGMDANNERRIFELLVVTTSRVNTAQYFLITPKLVPNLEFHESMMIHIVHNGPFVVQDRKWSFSKLCNPLGTQIH</sequence>
<keyword evidence="3 4" id="KW-0175">Coiled coil</keyword>
<dbReference type="Gene3D" id="3.40.50.300">
    <property type="entry name" value="P-loop containing nucleotide triphosphate hydrolases"/>
    <property type="match status" value="2"/>
</dbReference>
<organism evidence="6 7">
    <name type="scientific">Brassicogethes aeneus</name>
    <name type="common">Rape pollen beetle</name>
    <name type="synonym">Meligethes aeneus</name>
    <dbReference type="NCBI Taxonomy" id="1431903"/>
    <lineage>
        <taxon>Eukaryota</taxon>
        <taxon>Metazoa</taxon>
        <taxon>Ecdysozoa</taxon>
        <taxon>Arthropoda</taxon>
        <taxon>Hexapoda</taxon>
        <taxon>Insecta</taxon>
        <taxon>Pterygota</taxon>
        <taxon>Neoptera</taxon>
        <taxon>Endopterygota</taxon>
        <taxon>Coleoptera</taxon>
        <taxon>Polyphaga</taxon>
        <taxon>Cucujiformia</taxon>
        <taxon>Nitidulidae</taxon>
        <taxon>Meligethinae</taxon>
        <taxon>Brassicogethes</taxon>
    </lineage>
</organism>
<dbReference type="EMBL" id="OV121133">
    <property type="protein sequence ID" value="CAH0550064.1"/>
    <property type="molecule type" value="Genomic_DNA"/>
</dbReference>
<dbReference type="PANTHER" id="PTHR45916">
    <property type="entry name" value="STRUCTURAL MAINTENANCE OF CHROMOSOMES PROTEIN 5"/>
    <property type="match status" value="1"/>
</dbReference>
<dbReference type="Gene3D" id="1.10.287.1490">
    <property type="match status" value="1"/>
</dbReference>
<reference evidence="6" key="1">
    <citation type="submission" date="2021-12" db="EMBL/GenBank/DDBJ databases">
        <authorList>
            <person name="King R."/>
        </authorList>
    </citation>
    <scope>NUCLEOTIDE SEQUENCE</scope>
</reference>
<dbReference type="GO" id="GO:0003697">
    <property type="term" value="F:single-stranded DNA binding"/>
    <property type="evidence" value="ECO:0007669"/>
    <property type="project" value="TreeGrafter"/>
</dbReference>
<dbReference type="InterPro" id="IPR003395">
    <property type="entry name" value="RecF/RecN/SMC_N"/>
</dbReference>
<dbReference type="GO" id="GO:0030915">
    <property type="term" value="C:Smc5-Smc6 complex"/>
    <property type="evidence" value="ECO:0007669"/>
    <property type="project" value="TreeGrafter"/>
</dbReference>
<evidence type="ECO:0000256" key="4">
    <source>
        <dbReference type="SAM" id="Coils"/>
    </source>
</evidence>
<protein>
    <recommendedName>
        <fullName evidence="2">Structural maintenance of chromosomes protein 5</fullName>
    </recommendedName>
</protein>
<keyword evidence="7" id="KW-1185">Reference proteome</keyword>
<feature type="domain" description="RecF/RecN/SMC N-terminal" evidence="5">
    <location>
        <begin position="7"/>
        <end position="997"/>
    </location>
</feature>
<feature type="coiled-coil region" evidence="4">
    <location>
        <begin position="177"/>
        <end position="257"/>
    </location>
</feature>
<evidence type="ECO:0000313" key="6">
    <source>
        <dbReference type="EMBL" id="CAH0550064.1"/>
    </source>
</evidence>
<feature type="coiled-coil region" evidence="4">
    <location>
        <begin position="286"/>
        <end position="404"/>
    </location>
</feature>
<gene>
    <name evidence="6" type="ORF">MELIAE_LOCUS2974</name>
</gene>
<evidence type="ECO:0000256" key="2">
    <source>
        <dbReference type="ARBA" id="ARBA00018687"/>
    </source>
</evidence>
<evidence type="ECO:0000259" key="5">
    <source>
        <dbReference type="Pfam" id="PF02463"/>
    </source>
</evidence>
<accession>A0A9P0AUN3</accession>
<dbReference type="GO" id="GO:0005634">
    <property type="term" value="C:nucleus"/>
    <property type="evidence" value="ECO:0007669"/>
    <property type="project" value="TreeGrafter"/>
</dbReference>
<dbReference type="AlphaFoldDB" id="A0A9P0AUN3"/>
<dbReference type="Gene3D" id="1.10.287.2610">
    <property type="match status" value="1"/>
</dbReference>
<evidence type="ECO:0000313" key="7">
    <source>
        <dbReference type="Proteomes" id="UP001154078"/>
    </source>
</evidence>
<feature type="coiled-coil region" evidence="4">
    <location>
        <begin position="730"/>
        <end position="771"/>
    </location>
</feature>
<dbReference type="Proteomes" id="UP001154078">
    <property type="component" value="Chromosome 2"/>
</dbReference>
<name>A0A9P0AUN3_BRAAE</name>
<dbReference type="SUPFAM" id="SSF52540">
    <property type="entry name" value="P-loop containing nucleoside triphosphate hydrolases"/>
    <property type="match status" value="2"/>
</dbReference>
<evidence type="ECO:0000256" key="3">
    <source>
        <dbReference type="ARBA" id="ARBA00023054"/>
    </source>
</evidence>
<feature type="coiled-coil region" evidence="4">
    <location>
        <begin position="807"/>
        <end position="869"/>
    </location>
</feature>